<dbReference type="EC" id="2.3.-.-" evidence="2"/>
<dbReference type="Pfam" id="PF13302">
    <property type="entry name" value="Acetyltransf_3"/>
    <property type="match status" value="1"/>
</dbReference>
<feature type="domain" description="N-acetyltransferase" evidence="1">
    <location>
        <begin position="13"/>
        <end position="180"/>
    </location>
</feature>
<dbReference type="InterPro" id="IPR000182">
    <property type="entry name" value="GNAT_dom"/>
</dbReference>
<proteinExistence type="predicted"/>
<sequence>MSRHTYQADLDGIRIRPYRVEDVDALYRAARESIDVVGRWLPWCHQGYRREDSECYIAQSIQDWARGNSRYPFAIESLGDGMLVGGVTLTLRRDEQADFASLGYWLRASRHGNGIMTRAVSLASDFGFAELAVLRQEILVLAHHMAARRVAERSGFRHEGLLRSRLMRHGKAFDAALYGRCAGDD</sequence>
<dbReference type="PANTHER" id="PTHR43441">
    <property type="entry name" value="RIBOSOMAL-PROTEIN-SERINE ACETYLTRANSFERASE"/>
    <property type="match status" value="1"/>
</dbReference>
<keyword evidence="2" id="KW-0808">Transferase</keyword>
<evidence type="ECO:0000313" key="3">
    <source>
        <dbReference type="Proteomes" id="UP001595791"/>
    </source>
</evidence>
<keyword evidence="2" id="KW-0012">Acyltransferase</keyword>
<organism evidence="2 3">
    <name type="scientific">Chitinimonas lacunae</name>
    <dbReference type="NCBI Taxonomy" id="1963018"/>
    <lineage>
        <taxon>Bacteria</taxon>
        <taxon>Pseudomonadati</taxon>
        <taxon>Pseudomonadota</taxon>
        <taxon>Betaproteobacteria</taxon>
        <taxon>Neisseriales</taxon>
        <taxon>Chitinibacteraceae</taxon>
        <taxon>Chitinimonas</taxon>
    </lineage>
</organism>
<dbReference type="Gene3D" id="3.40.630.30">
    <property type="match status" value="1"/>
</dbReference>
<protein>
    <submittedName>
        <fullName evidence="2">GNAT family N-acetyltransferase</fullName>
        <ecNumber evidence="2">2.3.-.-</ecNumber>
    </submittedName>
</protein>
<dbReference type="PANTHER" id="PTHR43441:SF10">
    <property type="entry name" value="ACETYLTRANSFERASE"/>
    <property type="match status" value="1"/>
</dbReference>
<accession>A0ABV8MTZ9</accession>
<name>A0ABV8MTZ9_9NEIS</name>
<keyword evidence="3" id="KW-1185">Reference proteome</keyword>
<reference evidence="3" key="1">
    <citation type="journal article" date="2019" name="Int. J. Syst. Evol. Microbiol.">
        <title>The Global Catalogue of Microorganisms (GCM) 10K type strain sequencing project: providing services to taxonomists for standard genome sequencing and annotation.</title>
        <authorList>
            <consortium name="The Broad Institute Genomics Platform"/>
            <consortium name="The Broad Institute Genome Sequencing Center for Infectious Disease"/>
            <person name="Wu L."/>
            <person name="Ma J."/>
        </authorList>
    </citation>
    <scope>NUCLEOTIDE SEQUENCE [LARGE SCALE GENOMIC DNA]</scope>
    <source>
        <strain evidence="3">LMG 29894</strain>
    </source>
</reference>
<dbReference type="EMBL" id="JBHSBU010000001">
    <property type="protein sequence ID" value="MFC4160829.1"/>
    <property type="molecule type" value="Genomic_DNA"/>
</dbReference>
<dbReference type="InterPro" id="IPR016181">
    <property type="entry name" value="Acyl_CoA_acyltransferase"/>
</dbReference>
<evidence type="ECO:0000259" key="1">
    <source>
        <dbReference type="PROSITE" id="PS51186"/>
    </source>
</evidence>
<dbReference type="RefSeq" id="WP_378166085.1">
    <property type="nucleotide sequence ID" value="NZ_JBHSBU010000001.1"/>
</dbReference>
<dbReference type="InterPro" id="IPR051908">
    <property type="entry name" value="Ribosomal_N-acetyltransferase"/>
</dbReference>
<dbReference type="GO" id="GO:0016746">
    <property type="term" value="F:acyltransferase activity"/>
    <property type="evidence" value="ECO:0007669"/>
    <property type="project" value="UniProtKB-KW"/>
</dbReference>
<comment type="caution">
    <text evidence="2">The sequence shown here is derived from an EMBL/GenBank/DDBJ whole genome shotgun (WGS) entry which is preliminary data.</text>
</comment>
<dbReference type="Proteomes" id="UP001595791">
    <property type="component" value="Unassembled WGS sequence"/>
</dbReference>
<evidence type="ECO:0000313" key="2">
    <source>
        <dbReference type="EMBL" id="MFC4160829.1"/>
    </source>
</evidence>
<dbReference type="SUPFAM" id="SSF55729">
    <property type="entry name" value="Acyl-CoA N-acyltransferases (Nat)"/>
    <property type="match status" value="1"/>
</dbReference>
<gene>
    <name evidence="2" type="ORF">ACFOW7_15920</name>
</gene>
<dbReference type="PROSITE" id="PS51186">
    <property type="entry name" value="GNAT"/>
    <property type="match status" value="1"/>
</dbReference>